<dbReference type="RefSeq" id="WP_069957707.1">
    <property type="nucleotide sequence ID" value="NZ_MCGG01000021.1"/>
</dbReference>
<name>A0A1E5Q865_9PROT</name>
<proteinExistence type="predicted"/>
<evidence type="ECO:0000313" key="1">
    <source>
        <dbReference type="EMBL" id="OEJ67554.1"/>
    </source>
</evidence>
<sequence>MSETQESTLRLVQAATDAMTDGMVERFATTGGNALEVLDRLNDDDTKDAIMNTIDRLTELQRSGALDTLFDVVILMHGLRSAMTDSMVERLVIWAETMINNVANEHLAEFAGETVDAMHEAAVETAAHKSSGGLISTISMLSKPETQQAIKFMMNFACKMQKNVSDSQGLTNE</sequence>
<evidence type="ECO:0000313" key="2">
    <source>
        <dbReference type="Proteomes" id="UP000095347"/>
    </source>
</evidence>
<protein>
    <recommendedName>
        <fullName evidence="3">DUF1641 domain-containing protein</fullName>
    </recommendedName>
</protein>
<dbReference type="OrthoDB" id="7343666at2"/>
<reference evidence="2" key="1">
    <citation type="submission" date="2016-07" db="EMBL/GenBank/DDBJ databases">
        <authorList>
            <person name="Florea S."/>
            <person name="Webb J.S."/>
            <person name="Jaromczyk J."/>
            <person name="Schardl C.L."/>
        </authorList>
    </citation>
    <scope>NUCLEOTIDE SEQUENCE [LARGE SCALE GENOMIC DNA]</scope>
    <source>
        <strain evidence="2">MV-1</strain>
    </source>
</reference>
<evidence type="ECO:0008006" key="3">
    <source>
        <dbReference type="Google" id="ProtNLM"/>
    </source>
</evidence>
<dbReference type="EMBL" id="MCGG01000021">
    <property type="protein sequence ID" value="OEJ67554.1"/>
    <property type="molecule type" value="Genomic_DNA"/>
</dbReference>
<dbReference type="STRING" id="28181.BEN30_08965"/>
<comment type="caution">
    <text evidence="1">The sequence shown here is derived from an EMBL/GenBank/DDBJ whole genome shotgun (WGS) entry which is preliminary data.</text>
</comment>
<gene>
    <name evidence="1" type="ORF">BEN30_08965</name>
</gene>
<dbReference type="Proteomes" id="UP000095347">
    <property type="component" value="Unassembled WGS sequence"/>
</dbReference>
<keyword evidence="2" id="KW-1185">Reference proteome</keyword>
<dbReference type="AlphaFoldDB" id="A0A1E5Q865"/>
<organism evidence="1 2">
    <name type="scientific">Magnetovibrio blakemorei</name>
    <dbReference type="NCBI Taxonomy" id="28181"/>
    <lineage>
        <taxon>Bacteria</taxon>
        <taxon>Pseudomonadati</taxon>
        <taxon>Pseudomonadota</taxon>
        <taxon>Alphaproteobacteria</taxon>
        <taxon>Rhodospirillales</taxon>
        <taxon>Magnetovibrionaceae</taxon>
        <taxon>Magnetovibrio</taxon>
    </lineage>
</organism>
<accession>A0A1E5Q865</accession>